<dbReference type="InParanoid" id="E3MHV9"/>
<gene>
    <name evidence="2" type="ORF">CRE_25015</name>
</gene>
<dbReference type="PANTHER" id="PTHR22899">
    <property type="entry name" value="CYCLIN-RELATED F-BOX FAMILY"/>
    <property type="match status" value="1"/>
</dbReference>
<feature type="domain" description="F-box" evidence="1">
    <location>
        <begin position="4"/>
        <end position="56"/>
    </location>
</feature>
<dbReference type="HOGENOM" id="CLU_028840_1_3_1"/>
<evidence type="ECO:0000313" key="2">
    <source>
        <dbReference type="EMBL" id="EFP02207.1"/>
    </source>
</evidence>
<evidence type="ECO:0000313" key="3">
    <source>
        <dbReference type="Proteomes" id="UP000008281"/>
    </source>
</evidence>
<evidence type="ECO:0000259" key="1">
    <source>
        <dbReference type="PROSITE" id="PS50181"/>
    </source>
</evidence>
<dbReference type="InterPro" id="IPR012885">
    <property type="entry name" value="F-box_Sdz-33"/>
</dbReference>
<accession>E3MHV9</accession>
<name>E3MHV9_CAERE</name>
<dbReference type="Pfam" id="PF00646">
    <property type="entry name" value="F-box"/>
    <property type="match status" value="1"/>
</dbReference>
<dbReference type="OMA" id="MENMRIA"/>
<dbReference type="InterPro" id="IPR001810">
    <property type="entry name" value="F-box_dom"/>
</dbReference>
<organism evidence="3">
    <name type="scientific">Caenorhabditis remanei</name>
    <name type="common">Caenorhabditis vulgaris</name>
    <dbReference type="NCBI Taxonomy" id="31234"/>
    <lineage>
        <taxon>Eukaryota</taxon>
        <taxon>Metazoa</taxon>
        <taxon>Ecdysozoa</taxon>
        <taxon>Nematoda</taxon>
        <taxon>Chromadorea</taxon>
        <taxon>Rhabditida</taxon>
        <taxon>Rhabditina</taxon>
        <taxon>Rhabditomorpha</taxon>
        <taxon>Rhabditoidea</taxon>
        <taxon>Rhabditidae</taxon>
        <taxon>Peloderinae</taxon>
        <taxon>Caenorhabditis</taxon>
    </lineage>
</organism>
<dbReference type="FunCoup" id="E3MHV9">
    <property type="interactions" value="1594"/>
</dbReference>
<keyword evidence="3" id="KW-1185">Reference proteome</keyword>
<reference evidence="2" key="1">
    <citation type="submission" date="2007-07" db="EMBL/GenBank/DDBJ databases">
        <title>PCAP assembly of the Caenorhabditis remanei genome.</title>
        <authorList>
            <consortium name="The Caenorhabditis remanei Sequencing Consortium"/>
            <person name="Wilson R.K."/>
        </authorList>
    </citation>
    <scope>NUCLEOTIDE SEQUENCE [LARGE SCALE GENOMIC DNA]</scope>
    <source>
        <strain evidence="2">PB4641</strain>
    </source>
</reference>
<dbReference type="Pfam" id="PF07735">
    <property type="entry name" value="FBA_2"/>
    <property type="match status" value="1"/>
</dbReference>
<dbReference type="OrthoDB" id="5843099at2759"/>
<dbReference type="PROSITE" id="PS50181">
    <property type="entry name" value="FBOX"/>
    <property type="match status" value="1"/>
</dbReference>
<protein>
    <recommendedName>
        <fullName evidence="1">F-box domain-containing protein</fullName>
    </recommendedName>
</protein>
<sequence length="351" mass="40571">MSSAFPLLRLPDNVQRKVLNGFDAIQLTDAFRINFSLLSSNAKQLARSLNITMDMLSLRPNDNIEIDICGDDASRNMRWTFYPPKRVRRFMWFKRPKRGSQPVYMPGRVEAKLFNWAPRDTVVFQNPGLSISSWLKQFQDVYHNSEISDISFEKTDCLFDTASIKDTVQGMDVNALSFTEDCGVECAQLAFRAMPKTKILLISSTALSNPDEYQNMLIQNLDGLAIIKKGDLKISLDQILLINSATVFLSSTHITDKMINRYVKHWIQGSNPRMENMRIAFEPNHIFNKDVILKGLKYRRCIPHLKKGYNGVKRYGINEFGFEIRRKDGTEGMIAFENDDEYRYFIFHVFT</sequence>
<dbReference type="EMBL" id="DS268446">
    <property type="protein sequence ID" value="EFP02207.1"/>
    <property type="molecule type" value="Genomic_DNA"/>
</dbReference>
<dbReference type="InterPro" id="IPR053222">
    <property type="entry name" value="Zygotic_Embryogenesis-Asso"/>
</dbReference>
<dbReference type="Proteomes" id="UP000008281">
    <property type="component" value="Unassembled WGS sequence"/>
</dbReference>
<proteinExistence type="predicted"/>
<dbReference type="AlphaFoldDB" id="E3MHV9"/>